<reference evidence="1" key="1">
    <citation type="submission" date="2023-08" db="EMBL/GenBank/DDBJ databases">
        <authorList>
            <person name="Alioto T."/>
            <person name="Alioto T."/>
            <person name="Gomez Garrido J."/>
        </authorList>
    </citation>
    <scope>NUCLEOTIDE SEQUENCE</scope>
</reference>
<proteinExistence type="predicted"/>
<evidence type="ECO:0008006" key="3">
    <source>
        <dbReference type="Google" id="ProtNLM"/>
    </source>
</evidence>
<dbReference type="AlphaFoldDB" id="A0AAV1GXM5"/>
<organism evidence="1 2">
    <name type="scientific">Xyrichtys novacula</name>
    <name type="common">Pearly razorfish</name>
    <name type="synonym">Hemipteronotus novacula</name>
    <dbReference type="NCBI Taxonomy" id="13765"/>
    <lineage>
        <taxon>Eukaryota</taxon>
        <taxon>Metazoa</taxon>
        <taxon>Chordata</taxon>
        <taxon>Craniata</taxon>
        <taxon>Vertebrata</taxon>
        <taxon>Euteleostomi</taxon>
        <taxon>Actinopterygii</taxon>
        <taxon>Neopterygii</taxon>
        <taxon>Teleostei</taxon>
        <taxon>Neoteleostei</taxon>
        <taxon>Acanthomorphata</taxon>
        <taxon>Eupercaria</taxon>
        <taxon>Labriformes</taxon>
        <taxon>Labridae</taxon>
        <taxon>Xyrichtys</taxon>
    </lineage>
</organism>
<gene>
    <name evidence="1" type="ORF">XNOV1_A022943</name>
</gene>
<dbReference type="Gene3D" id="1.10.340.70">
    <property type="match status" value="1"/>
</dbReference>
<evidence type="ECO:0000313" key="1">
    <source>
        <dbReference type="EMBL" id="CAJ1077980.1"/>
    </source>
</evidence>
<sequence>KGDALTPVELPAAWSKEQAVVAPRAEASTSTFPAYSMEALSWLQQADPVVASFLKYWQRGERPIREKRRAKSTRVLELLRQWERVVERKGVFYRKRESPRQGPQEQIIMPRALQTEVLVQMHGGHGHQGIERSFKLVSEWITHSDKFGDFSLEIFPPPSFCTNGPNDDLFPVFVQP</sequence>
<accession>A0AAV1GXM5</accession>
<keyword evidence="2" id="KW-1185">Reference proteome</keyword>
<feature type="non-terminal residue" evidence="1">
    <location>
        <position position="176"/>
    </location>
</feature>
<dbReference type="EMBL" id="OY660880">
    <property type="protein sequence ID" value="CAJ1077980.1"/>
    <property type="molecule type" value="Genomic_DNA"/>
</dbReference>
<evidence type="ECO:0000313" key="2">
    <source>
        <dbReference type="Proteomes" id="UP001178508"/>
    </source>
</evidence>
<dbReference type="Proteomes" id="UP001178508">
    <property type="component" value="Chromosome 17"/>
</dbReference>
<name>A0AAV1GXM5_XYRNO</name>
<protein>
    <recommendedName>
        <fullName evidence="3">Integrase zinc-binding domain-containing protein</fullName>
    </recommendedName>
</protein>